<dbReference type="SUPFAM" id="SSF57850">
    <property type="entry name" value="RING/U-box"/>
    <property type="match status" value="1"/>
</dbReference>
<dbReference type="InterPro" id="IPR013083">
    <property type="entry name" value="Znf_RING/FYVE/PHD"/>
</dbReference>
<dbReference type="PANTHER" id="PTHR10579">
    <property type="entry name" value="CALCIUM-ACTIVATED CHLORIDE CHANNEL REGULATOR"/>
    <property type="match status" value="1"/>
</dbReference>
<dbReference type="Pfam" id="PF00092">
    <property type="entry name" value="VWA"/>
    <property type="match status" value="1"/>
</dbReference>
<dbReference type="SMART" id="SM00327">
    <property type="entry name" value="VWA"/>
    <property type="match status" value="1"/>
</dbReference>
<dbReference type="EMBL" id="MCGO01000012">
    <property type="protein sequence ID" value="ORY48039.1"/>
    <property type="molecule type" value="Genomic_DNA"/>
</dbReference>
<dbReference type="OrthoDB" id="299997at2759"/>
<dbReference type="Proteomes" id="UP000193642">
    <property type="component" value="Unassembled WGS sequence"/>
</dbReference>
<comment type="caution">
    <text evidence="4">The sequence shown here is derived from an EMBL/GenBank/DDBJ whole genome shotgun (WGS) entry which is preliminary data.</text>
</comment>
<name>A0A1Y2CLY8_9FUNG</name>
<dbReference type="InterPro" id="IPR002035">
    <property type="entry name" value="VWF_A"/>
</dbReference>
<dbReference type="InterPro" id="IPR001841">
    <property type="entry name" value="Znf_RING"/>
</dbReference>
<accession>A0A1Y2CLY8</accession>
<dbReference type="SUPFAM" id="SSF53300">
    <property type="entry name" value="vWA-like"/>
    <property type="match status" value="1"/>
</dbReference>
<sequence length="614" mass="67007">MMALPAEICCVCHESLDPRGRVPLINPGCCGNQMHLGCFEQCRRLADPRCPLCRELFPVVQVPVQVEEQVEAERSIGLGRRLTQVRSNNNNNNNNNNSSLLDLSRQIDDALLGDRDDSGPAASEVTEPLITWTPAFDSVKKGSTDVTALLSLKAAASPSNPSDVSAVGVDLVVVVDVSASMGGRPLRAVKQTLRYIASCLNQNDRICIIQFSRFAQQLTKFRVCTPGSDGLVAVTRAIDGMEKLGGTNILSGCDYALRVLERREEKNDSCAVLLLTDGQDNSVQNYSGFLREAEELNVPFYTYGFRESHDSALLSRISGKRATFTYIPHPNVFQDAFAGTLGGIKSTIYKDLSLKISIPDSSEGVQLASIGCSHNYTFEDGVATISFGNLFAEEQRDVIVKFTINPGLDMQSYTFAEVSCSYIDALTSQAISKAYPAFSLPVVESTITQSYNPLVVRPLLRLVALRQIEQCRVTVVSPEDMSFWMDDAIKAIEKTLIDCYNLSPTTQFNLYDPAMKLNGIPEEEWVFVKAIVTDLGQCGPQATMTAIESTYTTQRSTYADPNLNVVGGGDDESYFALDLDFVRGASSGPRRQGTTTALGSISGWQNRASSIAQT</sequence>
<dbReference type="InterPro" id="IPR051266">
    <property type="entry name" value="CLCR"/>
</dbReference>
<dbReference type="CDD" id="cd16448">
    <property type="entry name" value="RING-H2"/>
    <property type="match status" value="1"/>
</dbReference>
<dbReference type="PROSITE" id="PS50089">
    <property type="entry name" value="ZF_RING_2"/>
    <property type="match status" value="1"/>
</dbReference>
<dbReference type="STRING" id="329046.A0A1Y2CLY8"/>
<reference evidence="4 5" key="1">
    <citation type="submission" date="2016-07" db="EMBL/GenBank/DDBJ databases">
        <title>Pervasive Adenine N6-methylation of Active Genes in Fungi.</title>
        <authorList>
            <consortium name="DOE Joint Genome Institute"/>
            <person name="Mondo S.J."/>
            <person name="Dannebaum R.O."/>
            <person name="Kuo R.C."/>
            <person name="Labutti K."/>
            <person name="Haridas S."/>
            <person name="Kuo A."/>
            <person name="Salamov A."/>
            <person name="Ahrendt S.R."/>
            <person name="Lipzen A."/>
            <person name="Sullivan W."/>
            <person name="Andreopoulos W.B."/>
            <person name="Clum A."/>
            <person name="Lindquist E."/>
            <person name="Daum C."/>
            <person name="Ramamoorthy G.K."/>
            <person name="Gryganskyi A."/>
            <person name="Culley D."/>
            <person name="Magnuson J.K."/>
            <person name="James T.Y."/>
            <person name="O'Malley M.A."/>
            <person name="Stajich J.E."/>
            <person name="Spatafora J.W."/>
            <person name="Visel A."/>
            <person name="Grigoriev I.V."/>
        </authorList>
    </citation>
    <scope>NUCLEOTIDE SEQUENCE [LARGE SCALE GENOMIC DNA]</scope>
    <source>
        <strain evidence="4 5">JEL800</strain>
    </source>
</reference>
<evidence type="ECO:0000313" key="4">
    <source>
        <dbReference type="EMBL" id="ORY48039.1"/>
    </source>
</evidence>
<evidence type="ECO:0000259" key="2">
    <source>
        <dbReference type="PROSITE" id="PS50089"/>
    </source>
</evidence>
<protein>
    <recommendedName>
        <fullName evidence="6">VWA-like protein</fullName>
    </recommendedName>
</protein>
<dbReference type="Gene3D" id="3.40.50.410">
    <property type="entry name" value="von Willebrand factor, type A domain"/>
    <property type="match status" value="1"/>
</dbReference>
<evidence type="ECO:0000259" key="3">
    <source>
        <dbReference type="PROSITE" id="PS50234"/>
    </source>
</evidence>
<keyword evidence="1" id="KW-0863">Zinc-finger</keyword>
<dbReference type="AlphaFoldDB" id="A0A1Y2CLY8"/>
<dbReference type="PROSITE" id="PS50234">
    <property type="entry name" value="VWFA"/>
    <property type="match status" value="1"/>
</dbReference>
<dbReference type="Gene3D" id="3.30.40.10">
    <property type="entry name" value="Zinc/RING finger domain, C3HC4 (zinc finger)"/>
    <property type="match status" value="1"/>
</dbReference>
<feature type="domain" description="RING-type" evidence="2">
    <location>
        <begin position="9"/>
        <end position="54"/>
    </location>
</feature>
<gene>
    <name evidence="4" type="ORF">BCR33DRAFT_714490</name>
</gene>
<keyword evidence="5" id="KW-1185">Reference proteome</keyword>
<organism evidence="4 5">
    <name type="scientific">Rhizoclosmatium globosum</name>
    <dbReference type="NCBI Taxonomy" id="329046"/>
    <lineage>
        <taxon>Eukaryota</taxon>
        <taxon>Fungi</taxon>
        <taxon>Fungi incertae sedis</taxon>
        <taxon>Chytridiomycota</taxon>
        <taxon>Chytridiomycota incertae sedis</taxon>
        <taxon>Chytridiomycetes</taxon>
        <taxon>Chytridiales</taxon>
        <taxon>Chytriomycetaceae</taxon>
        <taxon>Rhizoclosmatium</taxon>
    </lineage>
</organism>
<keyword evidence="1" id="KW-0479">Metal-binding</keyword>
<evidence type="ECO:0000313" key="5">
    <source>
        <dbReference type="Proteomes" id="UP000193642"/>
    </source>
</evidence>
<dbReference type="GO" id="GO:0008270">
    <property type="term" value="F:zinc ion binding"/>
    <property type="evidence" value="ECO:0007669"/>
    <property type="project" value="UniProtKB-KW"/>
</dbReference>
<evidence type="ECO:0008006" key="6">
    <source>
        <dbReference type="Google" id="ProtNLM"/>
    </source>
</evidence>
<proteinExistence type="predicted"/>
<feature type="domain" description="VWFA" evidence="3">
    <location>
        <begin position="170"/>
        <end position="352"/>
    </location>
</feature>
<dbReference type="InterPro" id="IPR036465">
    <property type="entry name" value="vWFA_dom_sf"/>
</dbReference>
<feature type="non-terminal residue" evidence="4">
    <location>
        <position position="614"/>
    </location>
</feature>
<keyword evidence="1" id="KW-0862">Zinc</keyword>
<evidence type="ECO:0000256" key="1">
    <source>
        <dbReference type="PROSITE-ProRule" id="PRU00175"/>
    </source>
</evidence>
<dbReference type="PANTHER" id="PTHR10579:SF43">
    <property type="entry name" value="ZINC FINGER (C3HC4-TYPE RING FINGER) FAMILY PROTEIN"/>
    <property type="match status" value="1"/>
</dbReference>